<name>A0A9X1MH65_9MICC</name>
<gene>
    <name evidence="9 12" type="primary">lspA</name>
    <name evidence="12" type="ORF">LJ757_15245</name>
</gene>
<feature type="transmembrane region" description="Helical" evidence="9">
    <location>
        <begin position="21"/>
        <end position="39"/>
    </location>
</feature>
<dbReference type="Proteomes" id="UP001139158">
    <property type="component" value="Unassembled WGS sequence"/>
</dbReference>
<keyword evidence="4 9" id="KW-0812">Transmembrane</keyword>
<dbReference type="PRINTS" id="PR00781">
    <property type="entry name" value="LIPOSIGPTASE"/>
</dbReference>
<keyword evidence="3 9" id="KW-0645">Protease</keyword>
<dbReference type="EMBL" id="JAJFZV010000016">
    <property type="protein sequence ID" value="MCC3299145.1"/>
    <property type="molecule type" value="Genomic_DNA"/>
</dbReference>
<comment type="pathway">
    <text evidence="9">Protein modification; lipoprotein biosynthesis (signal peptide cleavage).</text>
</comment>
<dbReference type="GO" id="GO:0005886">
    <property type="term" value="C:plasma membrane"/>
    <property type="evidence" value="ECO:0007669"/>
    <property type="project" value="UniProtKB-SubCell"/>
</dbReference>
<proteinExistence type="inferred from homology"/>
<feature type="transmembrane region" description="Helical" evidence="9">
    <location>
        <begin position="109"/>
        <end position="129"/>
    </location>
</feature>
<keyword evidence="7 9" id="KW-1133">Transmembrane helix</keyword>
<evidence type="ECO:0000256" key="9">
    <source>
        <dbReference type="HAMAP-Rule" id="MF_00161"/>
    </source>
</evidence>
<keyword evidence="2 9" id="KW-1003">Cell membrane</keyword>
<evidence type="ECO:0000256" key="11">
    <source>
        <dbReference type="RuleBase" id="RU004181"/>
    </source>
</evidence>
<dbReference type="PROSITE" id="PS00855">
    <property type="entry name" value="SPASE_II"/>
    <property type="match status" value="1"/>
</dbReference>
<comment type="caution">
    <text evidence="12">The sequence shown here is derived from an EMBL/GenBank/DDBJ whole genome shotgun (WGS) entry which is preliminary data.</text>
</comment>
<evidence type="ECO:0000256" key="8">
    <source>
        <dbReference type="ARBA" id="ARBA00023136"/>
    </source>
</evidence>
<comment type="function">
    <text evidence="9 10">This protein specifically catalyzes the removal of signal peptides from prolipoproteins.</text>
</comment>
<organism evidence="12 13">
    <name type="scientific">Arthrobacter caoxuetaonis</name>
    <dbReference type="NCBI Taxonomy" id="2886935"/>
    <lineage>
        <taxon>Bacteria</taxon>
        <taxon>Bacillati</taxon>
        <taxon>Actinomycetota</taxon>
        <taxon>Actinomycetes</taxon>
        <taxon>Micrococcales</taxon>
        <taxon>Micrococcaceae</taxon>
        <taxon>Arthrobacter</taxon>
    </lineage>
</organism>
<evidence type="ECO:0000256" key="3">
    <source>
        <dbReference type="ARBA" id="ARBA00022670"/>
    </source>
</evidence>
<dbReference type="EC" id="3.4.23.36" evidence="9"/>
<dbReference type="NCBIfam" id="TIGR00077">
    <property type="entry name" value="lspA"/>
    <property type="match status" value="1"/>
</dbReference>
<keyword evidence="13" id="KW-1185">Reference proteome</keyword>
<dbReference type="GO" id="GO:0004190">
    <property type="term" value="F:aspartic-type endopeptidase activity"/>
    <property type="evidence" value="ECO:0007669"/>
    <property type="project" value="UniProtKB-UniRule"/>
</dbReference>
<evidence type="ECO:0000256" key="2">
    <source>
        <dbReference type="ARBA" id="ARBA00022475"/>
    </source>
</evidence>
<comment type="subcellular location">
    <subcellularLocation>
        <location evidence="9">Cell membrane</location>
        <topology evidence="9">Multi-pass membrane protein</topology>
    </subcellularLocation>
</comment>
<dbReference type="PANTHER" id="PTHR33695">
    <property type="entry name" value="LIPOPROTEIN SIGNAL PEPTIDASE"/>
    <property type="match status" value="1"/>
</dbReference>
<feature type="transmembrane region" description="Helical" evidence="9">
    <location>
        <begin position="82"/>
        <end position="102"/>
    </location>
</feature>
<comment type="similarity">
    <text evidence="1 9 11">Belongs to the peptidase A8 family.</text>
</comment>
<evidence type="ECO:0000313" key="12">
    <source>
        <dbReference type="EMBL" id="MCC3299145.1"/>
    </source>
</evidence>
<evidence type="ECO:0000256" key="6">
    <source>
        <dbReference type="ARBA" id="ARBA00022801"/>
    </source>
</evidence>
<keyword evidence="8 9" id="KW-0472">Membrane</keyword>
<evidence type="ECO:0000256" key="5">
    <source>
        <dbReference type="ARBA" id="ARBA00022750"/>
    </source>
</evidence>
<dbReference type="Pfam" id="PF01252">
    <property type="entry name" value="Peptidase_A8"/>
    <property type="match status" value="1"/>
</dbReference>
<reference evidence="12" key="1">
    <citation type="submission" date="2021-10" db="EMBL/GenBank/DDBJ databases">
        <title>Novel species in genus Arthrobacter.</title>
        <authorList>
            <person name="Liu Y."/>
        </authorList>
    </citation>
    <scope>NUCLEOTIDE SEQUENCE</scope>
    <source>
        <strain evidence="12">Zg-Y453</strain>
    </source>
</reference>
<evidence type="ECO:0000256" key="10">
    <source>
        <dbReference type="RuleBase" id="RU000594"/>
    </source>
</evidence>
<feature type="active site" evidence="9">
    <location>
        <position position="141"/>
    </location>
</feature>
<dbReference type="InterPro" id="IPR001872">
    <property type="entry name" value="Peptidase_A8"/>
</dbReference>
<dbReference type="PANTHER" id="PTHR33695:SF1">
    <property type="entry name" value="LIPOPROTEIN SIGNAL PEPTIDASE"/>
    <property type="match status" value="1"/>
</dbReference>
<dbReference type="HAMAP" id="MF_00161">
    <property type="entry name" value="LspA"/>
    <property type="match status" value="1"/>
</dbReference>
<evidence type="ECO:0000256" key="1">
    <source>
        <dbReference type="ARBA" id="ARBA00006139"/>
    </source>
</evidence>
<evidence type="ECO:0000256" key="4">
    <source>
        <dbReference type="ARBA" id="ARBA00022692"/>
    </source>
</evidence>
<feature type="active site" evidence="9">
    <location>
        <position position="155"/>
    </location>
</feature>
<accession>A0A9X1MH65</accession>
<evidence type="ECO:0000313" key="13">
    <source>
        <dbReference type="Proteomes" id="UP001139158"/>
    </source>
</evidence>
<protein>
    <recommendedName>
        <fullName evidence="9">Lipoprotein signal peptidase</fullName>
        <ecNumber evidence="9">3.4.23.36</ecNumber>
    </recommendedName>
    <alternativeName>
        <fullName evidence="9">Prolipoprotein signal peptidase</fullName>
    </alternativeName>
    <alternativeName>
        <fullName evidence="9">Signal peptidase II</fullName>
        <shortName evidence="9">SPase II</shortName>
    </alternativeName>
</protein>
<dbReference type="RefSeq" id="WP_227897125.1">
    <property type="nucleotide sequence ID" value="NZ_CP099466.1"/>
</dbReference>
<keyword evidence="6 9" id="KW-0378">Hydrolase</keyword>
<keyword evidence="5 9" id="KW-0064">Aspartyl protease</keyword>
<comment type="catalytic activity">
    <reaction evidence="9 10">
        <text>Release of signal peptides from bacterial membrane prolipoproteins. Hydrolyzes -Xaa-Yaa-Zaa-|-(S,diacylglyceryl)Cys-, in which Xaa is hydrophobic (preferably Leu), and Yaa (Ala or Ser) and Zaa (Gly or Ala) have small, neutral side chains.</text>
        <dbReference type="EC" id="3.4.23.36"/>
    </reaction>
</comment>
<sequence length="189" mass="20450">MTDSPNAPAEQPQPPVRPKAALTRYALIMACCALAAWVLDQLTKIWVVSTMTEGQVTDVLGSVLRWHFIRNPGAAFSIGTDYTWVFTIIMVVVSGFLIYLMFRLRSLGWSIALGLVLGGALGNLTDRLFREPSFGQGHVVDFIALPNFAIFNIADSCVVSGVILVCLLTLRGINMDGTRATSSKDAADA</sequence>
<evidence type="ECO:0000256" key="7">
    <source>
        <dbReference type="ARBA" id="ARBA00022989"/>
    </source>
</evidence>
<feature type="transmembrane region" description="Helical" evidence="9">
    <location>
        <begin position="149"/>
        <end position="170"/>
    </location>
</feature>
<dbReference type="AlphaFoldDB" id="A0A9X1MH65"/>
<dbReference type="GO" id="GO:0006508">
    <property type="term" value="P:proteolysis"/>
    <property type="evidence" value="ECO:0007669"/>
    <property type="project" value="UniProtKB-KW"/>
</dbReference>